<evidence type="ECO:0000313" key="1">
    <source>
        <dbReference type="EMBL" id="OON19961.1"/>
    </source>
</evidence>
<feature type="non-terminal residue" evidence="1">
    <location>
        <position position="65"/>
    </location>
</feature>
<dbReference type="Proteomes" id="UP000243686">
    <property type="component" value="Unassembled WGS sequence"/>
</dbReference>
<dbReference type="AlphaFoldDB" id="A0A1S8WZZ0"/>
<evidence type="ECO:0000313" key="2">
    <source>
        <dbReference type="Proteomes" id="UP000243686"/>
    </source>
</evidence>
<accession>A0A1S8WZZ0</accession>
<protein>
    <submittedName>
        <fullName evidence="1">Uncharacterized protein</fullName>
    </submittedName>
</protein>
<name>A0A1S8WZZ0_OPIVI</name>
<sequence>MDILVGLFLEYPAASRQFSLHCGQTFEGPIFLSMLASISAYAQSRAAQTGNPVEPRQLWVTITQA</sequence>
<organism evidence="1 2">
    <name type="scientific">Opisthorchis viverrini</name>
    <name type="common">Southeast Asian liver fluke</name>
    <dbReference type="NCBI Taxonomy" id="6198"/>
    <lineage>
        <taxon>Eukaryota</taxon>
        <taxon>Metazoa</taxon>
        <taxon>Spiralia</taxon>
        <taxon>Lophotrochozoa</taxon>
        <taxon>Platyhelminthes</taxon>
        <taxon>Trematoda</taxon>
        <taxon>Digenea</taxon>
        <taxon>Opisthorchiida</taxon>
        <taxon>Opisthorchiata</taxon>
        <taxon>Opisthorchiidae</taxon>
        <taxon>Opisthorchis</taxon>
    </lineage>
</organism>
<proteinExistence type="predicted"/>
<gene>
    <name evidence="1" type="ORF">X801_04165</name>
</gene>
<reference evidence="1 2" key="1">
    <citation type="submission" date="2015-03" db="EMBL/GenBank/DDBJ databases">
        <title>Draft genome of the nematode, Opisthorchis viverrini.</title>
        <authorList>
            <person name="Mitreva M."/>
        </authorList>
    </citation>
    <scope>NUCLEOTIDE SEQUENCE [LARGE SCALE GENOMIC DNA]</scope>
    <source>
        <strain evidence="1">Khon Kaen</strain>
    </source>
</reference>
<keyword evidence="2" id="KW-1185">Reference proteome</keyword>
<dbReference type="EMBL" id="KV892947">
    <property type="protein sequence ID" value="OON19961.1"/>
    <property type="molecule type" value="Genomic_DNA"/>
</dbReference>